<organism evidence="1 2">
    <name type="scientific">Candidatus Acidianus copahuensis</name>
    <dbReference type="NCBI Taxonomy" id="1160895"/>
    <lineage>
        <taxon>Archaea</taxon>
        <taxon>Thermoproteota</taxon>
        <taxon>Thermoprotei</taxon>
        <taxon>Sulfolobales</taxon>
        <taxon>Sulfolobaceae</taxon>
        <taxon>Acidianus</taxon>
    </lineage>
</organism>
<name>A0A031LKN6_9CREN</name>
<evidence type="ECO:0000313" key="1">
    <source>
        <dbReference type="EMBL" id="EZQ03893.1"/>
    </source>
</evidence>
<keyword evidence="2" id="KW-1185">Reference proteome</keyword>
<dbReference type="RefSeq" id="WP_048100010.1">
    <property type="nucleotide sequence ID" value="NZ_JFZT01000047.1"/>
</dbReference>
<comment type="caution">
    <text evidence="1">The sequence shown here is derived from an EMBL/GenBank/DDBJ whole genome shotgun (WGS) entry which is preliminary data.</text>
</comment>
<dbReference type="EMBL" id="JFZT01000047">
    <property type="protein sequence ID" value="EZQ03893.1"/>
    <property type="molecule type" value="Genomic_DNA"/>
</dbReference>
<accession>A0A031LKN6</accession>
<sequence length="107" mass="12567">MKVLLCLINQSNKNVLEKIKEKLSQYTDTFIFPELLHTSILGFDWKNECYTYSAFTNIFSRLDLLPFERIVLLSPVNFCDNKNIPYKFKIVNLNEDINTIINTIINT</sequence>
<proteinExistence type="predicted"/>
<dbReference type="Proteomes" id="UP000024332">
    <property type="component" value="Unassembled WGS sequence"/>
</dbReference>
<evidence type="ECO:0000313" key="2">
    <source>
        <dbReference type="Proteomes" id="UP000024332"/>
    </source>
</evidence>
<dbReference type="AlphaFoldDB" id="A0A031LKN6"/>
<protein>
    <submittedName>
        <fullName evidence="1">Uncharacterized protein</fullName>
    </submittedName>
</protein>
<gene>
    <name evidence="1" type="ORF">CM19_08925</name>
</gene>
<reference evidence="1 2" key="1">
    <citation type="submission" date="2014-03" db="EMBL/GenBank/DDBJ databases">
        <title>Draft genome sequence of the novel thermoacidophilic archaea Acidianus copahuensis ALE1 strain, isolated from Copahue volcanic area in Neuquen Argentina.</title>
        <authorList>
            <person name="Urbieta M.S."/>
            <person name="Rascovan N."/>
            <person name="Castro C."/>
            <person name="Revale S."/>
            <person name="Giaveno M.A."/>
            <person name="Vazquez M.P."/>
            <person name="Donati E.R."/>
        </authorList>
    </citation>
    <scope>NUCLEOTIDE SEQUENCE [LARGE SCALE GENOMIC DNA]</scope>
    <source>
        <strain evidence="1 2">ALE1</strain>
    </source>
</reference>